<sequence length="563" mass="64143">MNQEIYSSSQENKLPMAETDPFAGYRKGDAWCKEYEMDNKMFAKETKCQYDGDDGTECKDPDSQKANTIGESTWLSDSNPFKKCNFKSIDDNSTFKSQRSDSSSAMYETPATTISSSATGTQYPIKHDYGFGANKSFKDSSTHLFSKTRVQQLCEDNGGTGTEDSYNFNETDIQCCQLMEQNQQRINTIDERGSLDLELGTFSGVGSNLSLDFQQLGYQYTYTPYRPYTFVAPPQRWQPKNKPEIVSSLPNMDDCTEPPVSSNGNLCSNKSWVTARSIYTNEPYVRDLCNKLRSNKRLEKATPKVVFNKPVPHCKVTKPSDVSHQSGDDKQKKVSKRFSWLHFSRHHCDIKASPPKQVQFSTKKRILSFKKLEDWKIFQGNAVQSNENPVPLDSALTTFDVTAGRNCSTKKESKSNQNSSHHFKAIFSKLGVLLPKKNKKPKDSTKRHFQKLRLFIHKFSWLKNCEESLAKEESKKQMNSSASIQANVRGCLKVAINPNEKQELARVNCCDQVDAHEKSQFEALYKKIQQQREYSPQKYRLQQAMAYYDRVKLETSKVGSAVS</sequence>
<proteinExistence type="predicted"/>
<dbReference type="AlphaFoldDB" id="A0A7D9CWN1"/>
<evidence type="ECO:0000313" key="3">
    <source>
        <dbReference type="Proteomes" id="UP000478008"/>
    </source>
</evidence>
<protein>
    <submittedName>
        <fullName evidence="2">DEBR0S2_06634g1_1</fullName>
    </submittedName>
</protein>
<evidence type="ECO:0000313" key="2">
    <source>
        <dbReference type="EMBL" id="VUG17415.1"/>
    </source>
</evidence>
<name>A0A7D9CWN1_DEKBR</name>
<evidence type="ECO:0000256" key="1">
    <source>
        <dbReference type="SAM" id="MobiDB-lite"/>
    </source>
</evidence>
<dbReference type="EMBL" id="CABFWN010000002">
    <property type="protein sequence ID" value="VUG17415.1"/>
    <property type="molecule type" value="Genomic_DNA"/>
</dbReference>
<organism evidence="2 3">
    <name type="scientific">Dekkera bruxellensis</name>
    <name type="common">Brettanomyces custersii</name>
    <dbReference type="NCBI Taxonomy" id="5007"/>
    <lineage>
        <taxon>Eukaryota</taxon>
        <taxon>Fungi</taxon>
        <taxon>Dikarya</taxon>
        <taxon>Ascomycota</taxon>
        <taxon>Saccharomycotina</taxon>
        <taxon>Pichiomycetes</taxon>
        <taxon>Pichiales</taxon>
        <taxon>Pichiaceae</taxon>
        <taxon>Brettanomyces</taxon>
    </lineage>
</organism>
<accession>A0A7D9CWN1</accession>
<keyword evidence="3" id="KW-1185">Reference proteome</keyword>
<dbReference type="Proteomes" id="UP000478008">
    <property type="component" value="Unassembled WGS sequence"/>
</dbReference>
<feature type="region of interest" description="Disordered" evidence="1">
    <location>
        <begin position="1"/>
        <end position="24"/>
    </location>
</feature>
<gene>
    <name evidence="2" type="ORF">DEBR0S2_06634G</name>
</gene>
<feature type="compositionally biased region" description="Polar residues" evidence="1">
    <location>
        <begin position="1"/>
        <end position="12"/>
    </location>
</feature>
<reference evidence="2 3" key="1">
    <citation type="submission" date="2019-07" db="EMBL/GenBank/DDBJ databases">
        <authorList>
            <person name="Friedrich A."/>
            <person name="Schacherer J."/>
        </authorList>
    </citation>
    <scope>NUCLEOTIDE SEQUENCE [LARGE SCALE GENOMIC DNA]</scope>
</reference>